<dbReference type="InterPro" id="IPR019966">
    <property type="entry name" value="F420-dep_enz_PPOX_Rv3369"/>
</dbReference>
<reference evidence="3 4" key="1">
    <citation type="submission" date="2023-02" db="EMBL/GenBank/DDBJ databases">
        <title>Dictyobacter halimunensis sp. nov., a new member of the class Ktedonobacteria from forest soil in a geothermal area.</title>
        <authorList>
            <person name="Rachmania M.K."/>
            <person name="Ningsih F."/>
            <person name="Sakai Y."/>
            <person name="Yabe S."/>
            <person name="Yokota A."/>
            <person name="Sjamsuridzal W."/>
        </authorList>
    </citation>
    <scope>NUCLEOTIDE SEQUENCE [LARGE SCALE GENOMIC DNA]</scope>
    <source>
        <strain evidence="3 4">S3.2.2.5</strain>
    </source>
</reference>
<dbReference type="NCBIfam" id="TIGR03667">
    <property type="entry name" value="Rv3369"/>
    <property type="match status" value="1"/>
</dbReference>
<evidence type="ECO:0000256" key="1">
    <source>
        <dbReference type="ARBA" id="ARBA00023002"/>
    </source>
</evidence>
<dbReference type="InterPro" id="IPR012349">
    <property type="entry name" value="Split_barrel_FMN-bd"/>
</dbReference>
<dbReference type="InterPro" id="IPR052019">
    <property type="entry name" value="F420H2_bilvrd_red/Heme_oxyg"/>
</dbReference>
<dbReference type="PANTHER" id="PTHR35176:SF4">
    <property type="entry name" value="PYRIDOXAMINE 5'-PHOSPHATE OXIDASE-RELATED FMN-BINDING"/>
    <property type="match status" value="1"/>
</dbReference>
<keyword evidence="1" id="KW-0560">Oxidoreductase</keyword>
<organism evidence="3 4">
    <name type="scientific">Dictyobacter halimunensis</name>
    <dbReference type="NCBI Taxonomy" id="3026934"/>
    <lineage>
        <taxon>Bacteria</taxon>
        <taxon>Bacillati</taxon>
        <taxon>Chloroflexota</taxon>
        <taxon>Ktedonobacteria</taxon>
        <taxon>Ktedonobacterales</taxon>
        <taxon>Dictyobacteraceae</taxon>
        <taxon>Dictyobacter</taxon>
    </lineage>
</organism>
<dbReference type="Pfam" id="PF01243">
    <property type="entry name" value="PNPOx_N"/>
    <property type="match status" value="1"/>
</dbReference>
<dbReference type="InterPro" id="IPR011576">
    <property type="entry name" value="Pyridox_Oxase_N"/>
</dbReference>
<evidence type="ECO:0000313" key="3">
    <source>
        <dbReference type="EMBL" id="GLV57788.1"/>
    </source>
</evidence>
<keyword evidence="4" id="KW-1185">Reference proteome</keyword>
<comment type="caution">
    <text evidence="3">The sequence shown here is derived from an EMBL/GenBank/DDBJ whole genome shotgun (WGS) entry which is preliminary data.</text>
</comment>
<gene>
    <name evidence="3" type="ORF">KDH_46230</name>
</gene>
<name>A0ABQ6FU46_9CHLR</name>
<evidence type="ECO:0000259" key="2">
    <source>
        <dbReference type="Pfam" id="PF01243"/>
    </source>
</evidence>
<accession>A0ABQ6FU46</accession>
<dbReference type="RefSeq" id="WP_338253828.1">
    <property type="nucleotide sequence ID" value="NZ_BSRI01000002.1"/>
</dbReference>
<evidence type="ECO:0000313" key="4">
    <source>
        <dbReference type="Proteomes" id="UP001344906"/>
    </source>
</evidence>
<dbReference type="SUPFAM" id="SSF50475">
    <property type="entry name" value="FMN-binding split barrel"/>
    <property type="match status" value="1"/>
</dbReference>
<feature type="domain" description="Pyridoxamine 5'-phosphate oxidase N-terminal" evidence="2">
    <location>
        <begin position="11"/>
        <end position="138"/>
    </location>
</feature>
<sequence>MALDLSQPKDAHVDQRLKQESMMWLNSVKANGRPHTVPVWFLWHNNQVFIFSQPGKQKIRNIERSPYVTLSLDTRDGGGDIVIIEGEARLEQQQDAAMLQAYASKYAEQMKSMGWTFENMSKEYSQLISVTPTKFISWND</sequence>
<proteinExistence type="predicted"/>
<dbReference type="Gene3D" id="2.30.110.10">
    <property type="entry name" value="Electron Transport, Fmn-binding Protein, Chain A"/>
    <property type="match status" value="1"/>
</dbReference>
<dbReference type="EMBL" id="BSRI01000002">
    <property type="protein sequence ID" value="GLV57788.1"/>
    <property type="molecule type" value="Genomic_DNA"/>
</dbReference>
<dbReference type="Proteomes" id="UP001344906">
    <property type="component" value="Unassembled WGS sequence"/>
</dbReference>
<protein>
    <submittedName>
        <fullName evidence="3">Pyridoxamine 5'-phosphate oxidase</fullName>
    </submittedName>
</protein>
<dbReference type="PANTHER" id="PTHR35176">
    <property type="entry name" value="HEME OXYGENASE HI_0854-RELATED"/>
    <property type="match status" value="1"/>
</dbReference>